<evidence type="ECO:0000313" key="2">
    <source>
        <dbReference type="Proteomes" id="UP000499080"/>
    </source>
</evidence>
<comment type="caution">
    <text evidence="1">The sequence shown here is derived from an EMBL/GenBank/DDBJ whole genome shotgun (WGS) entry which is preliminary data.</text>
</comment>
<protein>
    <submittedName>
        <fullName evidence="1">Uncharacterized protein</fullName>
    </submittedName>
</protein>
<dbReference type="AlphaFoldDB" id="A0A4Y2UI21"/>
<dbReference type="EMBL" id="BGPR01036540">
    <property type="protein sequence ID" value="GBO11784.1"/>
    <property type="molecule type" value="Genomic_DNA"/>
</dbReference>
<dbReference type="Proteomes" id="UP000499080">
    <property type="component" value="Unassembled WGS sequence"/>
</dbReference>
<sequence length="89" mass="9826">MLTGRWSHVICSFVASALDSVVEDPWHIQADRVDPIDSRLRLHPGILGTRGLQQTHLGALPTMCIHCDLSNTSHSPAATCHRDEEKQST</sequence>
<keyword evidence="2" id="KW-1185">Reference proteome</keyword>
<gene>
    <name evidence="1" type="ORF">AVEN_243458_1</name>
</gene>
<accession>A0A4Y2UI21</accession>
<evidence type="ECO:0000313" key="1">
    <source>
        <dbReference type="EMBL" id="GBO11784.1"/>
    </source>
</evidence>
<proteinExistence type="predicted"/>
<organism evidence="1 2">
    <name type="scientific">Araneus ventricosus</name>
    <name type="common">Orbweaver spider</name>
    <name type="synonym">Epeira ventricosa</name>
    <dbReference type="NCBI Taxonomy" id="182803"/>
    <lineage>
        <taxon>Eukaryota</taxon>
        <taxon>Metazoa</taxon>
        <taxon>Ecdysozoa</taxon>
        <taxon>Arthropoda</taxon>
        <taxon>Chelicerata</taxon>
        <taxon>Arachnida</taxon>
        <taxon>Araneae</taxon>
        <taxon>Araneomorphae</taxon>
        <taxon>Entelegynae</taxon>
        <taxon>Araneoidea</taxon>
        <taxon>Araneidae</taxon>
        <taxon>Araneus</taxon>
    </lineage>
</organism>
<name>A0A4Y2UI21_ARAVE</name>
<reference evidence="1 2" key="1">
    <citation type="journal article" date="2019" name="Sci. Rep.">
        <title>Orb-weaving spider Araneus ventricosus genome elucidates the spidroin gene catalogue.</title>
        <authorList>
            <person name="Kono N."/>
            <person name="Nakamura H."/>
            <person name="Ohtoshi R."/>
            <person name="Moran D.A.P."/>
            <person name="Shinohara A."/>
            <person name="Yoshida Y."/>
            <person name="Fujiwara M."/>
            <person name="Mori M."/>
            <person name="Tomita M."/>
            <person name="Arakawa K."/>
        </authorList>
    </citation>
    <scope>NUCLEOTIDE SEQUENCE [LARGE SCALE GENOMIC DNA]</scope>
</reference>